<dbReference type="InterPro" id="IPR001986">
    <property type="entry name" value="Enolpyruvate_Tfrase_dom"/>
</dbReference>
<dbReference type="Gene3D" id="3.65.10.10">
    <property type="entry name" value="Enolpyruvate transferase domain"/>
    <property type="match status" value="2"/>
</dbReference>
<comment type="catalytic activity">
    <reaction evidence="11 12">
        <text>phosphoenolpyruvate + UDP-N-acetyl-alpha-D-glucosamine = UDP-N-acetyl-3-O-(1-carboxyvinyl)-alpha-D-glucosamine + phosphate</text>
        <dbReference type="Rhea" id="RHEA:18681"/>
        <dbReference type="ChEBI" id="CHEBI:43474"/>
        <dbReference type="ChEBI" id="CHEBI:57705"/>
        <dbReference type="ChEBI" id="CHEBI:58702"/>
        <dbReference type="ChEBI" id="CHEBI:68483"/>
        <dbReference type="EC" id="2.5.1.7"/>
    </reaction>
</comment>
<reference evidence="14 15" key="1">
    <citation type="journal article" date="2019" name="Int. J. Syst. Evol. Microbiol.">
        <title>The Global Catalogue of Microorganisms (GCM) 10K type strain sequencing project: providing services to taxonomists for standard genome sequencing and annotation.</title>
        <authorList>
            <consortium name="The Broad Institute Genomics Platform"/>
            <consortium name="The Broad Institute Genome Sequencing Center for Infectious Disease"/>
            <person name="Wu L."/>
            <person name="Ma J."/>
        </authorList>
    </citation>
    <scope>NUCLEOTIDE SEQUENCE [LARGE SCALE GENOMIC DNA]</scope>
    <source>
        <strain evidence="14 15">JCM 16082</strain>
    </source>
</reference>
<gene>
    <name evidence="12 14" type="primary">murA</name>
    <name evidence="14" type="ORF">GCM10009117_00430</name>
</gene>
<keyword evidence="3 12" id="KW-0963">Cytoplasm</keyword>
<feature type="binding site" evidence="12">
    <location>
        <begin position="22"/>
        <end position="23"/>
    </location>
    <ligand>
        <name>phosphoenolpyruvate</name>
        <dbReference type="ChEBI" id="CHEBI:58702"/>
    </ligand>
</feature>
<name>A0ABN1MCR4_9FLAO</name>
<protein>
    <recommendedName>
        <fullName evidence="12">UDP-N-acetylglucosamine 1-carboxyvinyltransferase</fullName>
        <ecNumber evidence="12">2.5.1.7</ecNumber>
    </recommendedName>
    <alternativeName>
        <fullName evidence="12">Enoylpyruvate transferase</fullName>
    </alternativeName>
    <alternativeName>
        <fullName evidence="12">UDP-N-acetylglucosamine enolpyruvyl transferase</fullName>
        <shortName evidence="12">EPT</shortName>
    </alternativeName>
</protein>
<evidence type="ECO:0000256" key="5">
    <source>
        <dbReference type="ARBA" id="ARBA00022679"/>
    </source>
</evidence>
<dbReference type="InterPro" id="IPR005750">
    <property type="entry name" value="UDP_GlcNAc_COvinyl_MurA"/>
</dbReference>
<dbReference type="PANTHER" id="PTHR43783:SF1">
    <property type="entry name" value="UDP-N-ACETYLGLUCOSAMINE 1-CARBOXYVINYLTRANSFERASE"/>
    <property type="match status" value="1"/>
</dbReference>
<evidence type="ECO:0000256" key="3">
    <source>
        <dbReference type="ARBA" id="ARBA00022490"/>
    </source>
</evidence>
<comment type="caution">
    <text evidence="14">The sequence shown here is derived from an EMBL/GenBank/DDBJ whole genome shotgun (WGS) entry which is preliminary data.</text>
</comment>
<dbReference type="EC" id="2.5.1.7" evidence="12"/>
<evidence type="ECO:0000256" key="1">
    <source>
        <dbReference type="ARBA" id="ARBA00004496"/>
    </source>
</evidence>
<comment type="function">
    <text evidence="12">Cell wall formation. Adds enolpyruvyl to UDP-N-acetylglucosamine.</text>
</comment>
<dbReference type="Proteomes" id="UP001500507">
    <property type="component" value="Unassembled WGS sequence"/>
</dbReference>
<organism evidence="14 15">
    <name type="scientific">Gangjinia marincola</name>
    <dbReference type="NCBI Taxonomy" id="578463"/>
    <lineage>
        <taxon>Bacteria</taxon>
        <taxon>Pseudomonadati</taxon>
        <taxon>Bacteroidota</taxon>
        <taxon>Flavobacteriia</taxon>
        <taxon>Flavobacteriales</taxon>
        <taxon>Flavobacteriaceae</taxon>
        <taxon>Gangjinia</taxon>
    </lineage>
</organism>
<sequence>MGTFKIEGGHQLKGDIQPQGAKNEALQILCAVLLTKEKVTIHNIPDIRDVNKLITILGNLRVKIEKLGKGSYSFQSDDLDLDYLESELFKEEGSGLRGSIMIVGPLLGRFGKGYIPRPGGDKIGRRRLDTHFEGFIKLGATFRYSKEERFYGVEAPNGLTGTYMLLDEASVTGTANIVMAAVLANGTTTIYNAACEPYLQQLCKMMVAMGASIKGIGSNLLEIEGVEELKGCEHTVLPDMIEIGSWIGLAAMTKSEITIKKVSWENLGQIPQVFRKLGITLERRGDDIHIPAHTNGYEVQSFIDGSFMTISDAPWPGFTPDLLSIMLVTATQARGEVMIHQKMFESRLFFVDKLIDMGAKIILCDPHRATVIGHDFKSTLKATTMTSPDIRAGISLLIAALSAKGTSTIHNIEQIDRGYENIDERLQRIGAKITRLD</sequence>
<evidence type="ECO:0000313" key="15">
    <source>
        <dbReference type="Proteomes" id="UP001500507"/>
    </source>
</evidence>
<evidence type="ECO:0000256" key="4">
    <source>
        <dbReference type="ARBA" id="ARBA00022618"/>
    </source>
</evidence>
<comment type="subcellular location">
    <subcellularLocation>
        <location evidence="1 12">Cytoplasm</location>
    </subcellularLocation>
</comment>
<dbReference type="InterPro" id="IPR050068">
    <property type="entry name" value="MurA_subfamily"/>
</dbReference>
<keyword evidence="6 12" id="KW-0133">Cell shape</keyword>
<comment type="similarity">
    <text evidence="10 12">Belongs to the EPSP synthase family. MurA subfamily.</text>
</comment>
<comment type="caution">
    <text evidence="12">Lacks conserved residue(s) required for the propagation of feature annotation.</text>
</comment>
<evidence type="ECO:0000256" key="6">
    <source>
        <dbReference type="ARBA" id="ARBA00022960"/>
    </source>
</evidence>
<evidence type="ECO:0000313" key="14">
    <source>
        <dbReference type="EMBL" id="GAA0870898.1"/>
    </source>
</evidence>
<feature type="binding site" evidence="12">
    <location>
        <position position="97"/>
    </location>
    <ligand>
        <name>UDP-N-acetyl-alpha-D-glucosamine</name>
        <dbReference type="ChEBI" id="CHEBI:57705"/>
    </ligand>
</feature>
<dbReference type="PANTHER" id="PTHR43783">
    <property type="entry name" value="UDP-N-ACETYLGLUCOSAMINE 1-CARBOXYVINYLTRANSFERASE"/>
    <property type="match status" value="1"/>
</dbReference>
<dbReference type="HAMAP" id="MF_00111">
    <property type="entry name" value="MurA"/>
    <property type="match status" value="1"/>
</dbReference>
<evidence type="ECO:0000256" key="7">
    <source>
        <dbReference type="ARBA" id="ARBA00022984"/>
    </source>
</evidence>
<keyword evidence="7 12" id="KW-0573">Peptidoglycan synthesis</keyword>
<comment type="pathway">
    <text evidence="2 12">Cell wall biogenesis; peptidoglycan biosynthesis.</text>
</comment>
<evidence type="ECO:0000256" key="10">
    <source>
        <dbReference type="ARBA" id="ARBA00038367"/>
    </source>
</evidence>
<evidence type="ECO:0000259" key="13">
    <source>
        <dbReference type="Pfam" id="PF00275"/>
    </source>
</evidence>
<dbReference type="SUPFAM" id="SSF55205">
    <property type="entry name" value="EPT/RTPC-like"/>
    <property type="match status" value="1"/>
</dbReference>
<feature type="binding site" evidence="12">
    <location>
        <position position="321"/>
    </location>
    <ligand>
        <name>UDP-N-acetyl-alpha-D-glucosamine</name>
        <dbReference type="ChEBI" id="CHEBI:57705"/>
    </ligand>
</feature>
<dbReference type="InterPro" id="IPR036968">
    <property type="entry name" value="Enolpyruvate_Tfrase_sf"/>
</dbReference>
<evidence type="ECO:0000256" key="2">
    <source>
        <dbReference type="ARBA" id="ARBA00004752"/>
    </source>
</evidence>
<dbReference type="CDD" id="cd01555">
    <property type="entry name" value="UdpNAET"/>
    <property type="match status" value="1"/>
</dbReference>
<keyword evidence="5 12" id="KW-0808">Transferase</keyword>
<evidence type="ECO:0000256" key="9">
    <source>
        <dbReference type="ARBA" id="ARBA00023316"/>
    </source>
</evidence>
<feature type="binding site" evidence="12">
    <location>
        <position position="343"/>
    </location>
    <ligand>
        <name>UDP-N-acetyl-alpha-D-glucosamine</name>
        <dbReference type="ChEBI" id="CHEBI:57705"/>
    </ligand>
</feature>
<proteinExistence type="inferred from homology"/>
<keyword evidence="4 12" id="KW-0132">Cell division</keyword>
<keyword evidence="8 12" id="KW-0131">Cell cycle</keyword>
<feature type="domain" description="Enolpyruvate transferase" evidence="13">
    <location>
        <begin position="7"/>
        <end position="426"/>
    </location>
</feature>
<evidence type="ECO:0000256" key="12">
    <source>
        <dbReference type="HAMAP-Rule" id="MF_00111"/>
    </source>
</evidence>
<dbReference type="EMBL" id="BAAAFG010000001">
    <property type="protein sequence ID" value="GAA0870898.1"/>
    <property type="molecule type" value="Genomic_DNA"/>
</dbReference>
<dbReference type="InterPro" id="IPR013792">
    <property type="entry name" value="RNA3'P_cycl/enolpyr_Trfase_a/b"/>
</dbReference>
<keyword evidence="9 12" id="KW-0961">Cell wall biogenesis/degradation</keyword>
<dbReference type="Pfam" id="PF00275">
    <property type="entry name" value="EPSP_synthase"/>
    <property type="match status" value="1"/>
</dbReference>
<evidence type="ECO:0000256" key="8">
    <source>
        <dbReference type="ARBA" id="ARBA00023306"/>
    </source>
</evidence>
<feature type="active site" description="Proton donor" evidence="12">
    <location>
        <position position="121"/>
    </location>
</feature>
<evidence type="ECO:0000256" key="11">
    <source>
        <dbReference type="ARBA" id="ARBA00047527"/>
    </source>
</evidence>
<keyword evidence="15" id="KW-1185">Reference proteome</keyword>
<dbReference type="RefSeq" id="WP_343762290.1">
    <property type="nucleotide sequence ID" value="NZ_BAAAFG010000001.1"/>
</dbReference>
<dbReference type="NCBIfam" id="NF006873">
    <property type="entry name" value="PRK09369.1"/>
    <property type="match status" value="1"/>
</dbReference>
<accession>A0ABN1MCR4</accession>
<dbReference type="NCBIfam" id="TIGR01072">
    <property type="entry name" value="murA"/>
    <property type="match status" value="1"/>
</dbReference>